<feature type="transmembrane region" description="Helical" evidence="1">
    <location>
        <begin position="263"/>
        <end position="282"/>
    </location>
</feature>
<protein>
    <recommendedName>
        <fullName evidence="2">Glycosyltransferase RgtA/B/C/D-like domain-containing protein</fullName>
    </recommendedName>
</protein>
<gene>
    <name evidence="3" type="ORF">UX85_C0006G0004</name>
</gene>
<evidence type="ECO:0000313" key="4">
    <source>
        <dbReference type="Proteomes" id="UP000033860"/>
    </source>
</evidence>
<evidence type="ECO:0000256" key="1">
    <source>
        <dbReference type="SAM" id="Phobius"/>
    </source>
</evidence>
<organism evidence="3 4">
    <name type="scientific">Candidatus Beckwithbacteria bacterium GW2011_GWB1_47_15</name>
    <dbReference type="NCBI Taxonomy" id="1618371"/>
    <lineage>
        <taxon>Bacteria</taxon>
        <taxon>Candidatus Beckwithiibacteriota</taxon>
    </lineage>
</organism>
<comment type="caution">
    <text evidence="3">The sequence shown here is derived from an EMBL/GenBank/DDBJ whole genome shotgun (WGS) entry which is preliminary data.</text>
</comment>
<accession>A0A0G1UT06</accession>
<dbReference type="Pfam" id="PF13231">
    <property type="entry name" value="PMT_2"/>
    <property type="match status" value="1"/>
</dbReference>
<evidence type="ECO:0000259" key="2">
    <source>
        <dbReference type="Pfam" id="PF13231"/>
    </source>
</evidence>
<dbReference type="AlphaFoldDB" id="A0A0G1UT06"/>
<feature type="transmembrane region" description="Helical" evidence="1">
    <location>
        <begin position="6"/>
        <end position="25"/>
    </location>
</feature>
<feature type="transmembrane region" description="Helical" evidence="1">
    <location>
        <begin position="492"/>
        <end position="514"/>
    </location>
</feature>
<feature type="transmembrane region" description="Helical" evidence="1">
    <location>
        <begin position="420"/>
        <end position="441"/>
    </location>
</feature>
<feature type="transmembrane region" description="Helical" evidence="1">
    <location>
        <begin position="381"/>
        <end position="400"/>
    </location>
</feature>
<keyword evidence="1" id="KW-0812">Transmembrane</keyword>
<sequence length="523" mass="59927">MINVVWLAVVIKFLAWSLLVPLWHFPDEQAHFGHVAFIAEGGELTRHGRYPDMTEEIYTSLTILGTKRDEKGNNKFTFHPEYRLPYSDNLTGPQEEEIKSLPLSTRKNFVIRESAYYPHFFYQVSALVYKFFYPADLFVRVFAVRLFWLAAHLLMVWLVYLTAKLIFPQNQFLVLTSAILAGFHPMLSFVSAGVTSDNLHNLLYTAVIYLSLKIAALPRRRDFLWLSLVLGVGLINKQQFFIAFTLVVPALVAALIKNRKKTLQYLALLPLVLLVALVLSPARTKNLLAIFFSGQLPYLTFKVRADRVLPDLTLWQHFKATLTHTVREVLPWYWGVFNWLGVVLPRAINRILMRLLAISGLGLMIKLISIIKNKQWTKQTLLLGLTAWAALGYFLSLFIWDFSFTRNNGFSFGVQGRYYFPVISAQMILLAVGVNSVFALFGRRVARYWLLILSLWFLALNLIALFVVASAYYDVTSLSVFIIQASQYKPFFAKGIWLAPVLFAYLASIILLSVKLTQKCLKR</sequence>
<feature type="domain" description="Glycosyltransferase RgtA/B/C/D-like" evidence="2">
    <location>
        <begin position="141"/>
        <end position="281"/>
    </location>
</feature>
<proteinExistence type="predicted"/>
<dbReference type="Proteomes" id="UP000033860">
    <property type="component" value="Unassembled WGS sequence"/>
</dbReference>
<feature type="transmembrane region" description="Helical" evidence="1">
    <location>
        <begin position="137"/>
        <end position="160"/>
    </location>
</feature>
<feature type="transmembrane region" description="Helical" evidence="1">
    <location>
        <begin position="351"/>
        <end position="369"/>
    </location>
</feature>
<dbReference type="InterPro" id="IPR038731">
    <property type="entry name" value="RgtA/B/C-like"/>
</dbReference>
<feature type="transmembrane region" description="Helical" evidence="1">
    <location>
        <begin position="172"/>
        <end position="194"/>
    </location>
</feature>
<dbReference type="EMBL" id="LCNT01000006">
    <property type="protein sequence ID" value="KKU60870.1"/>
    <property type="molecule type" value="Genomic_DNA"/>
</dbReference>
<keyword evidence="1" id="KW-0472">Membrane</keyword>
<name>A0A0G1UT06_9BACT</name>
<feature type="transmembrane region" description="Helical" evidence="1">
    <location>
        <begin position="448"/>
        <end position="472"/>
    </location>
</feature>
<reference evidence="3 4" key="1">
    <citation type="journal article" date="2015" name="Nature">
        <title>rRNA introns, odd ribosomes, and small enigmatic genomes across a large radiation of phyla.</title>
        <authorList>
            <person name="Brown C.T."/>
            <person name="Hug L.A."/>
            <person name="Thomas B.C."/>
            <person name="Sharon I."/>
            <person name="Castelle C.J."/>
            <person name="Singh A."/>
            <person name="Wilkins M.J."/>
            <person name="Williams K.H."/>
            <person name="Banfield J.F."/>
        </authorList>
    </citation>
    <scope>NUCLEOTIDE SEQUENCE [LARGE SCALE GENOMIC DNA]</scope>
</reference>
<feature type="transmembrane region" description="Helical" evidence="1">
    <location>
        <begin position="238"/>
        <end position="256"/>
    </location>
</feature>
<evidence type="ECO:0000313" key="3">
    <source>
        <dbReference type="EMBL" id="KKU60870.1"/>
    </source>
</evidence>
<keyword evidence="1" id="KW-1133">Transmembrane helix</keyword>